<reference evidence="2 3" key="1">
    <citation type="submission" date="2019-01" db="EMBL/GenBank/DDBJ databases">
        <title>Zoogloea oleivorans genome sequencing and assembly.</title>
        <authorList>
            <person name="Tancsics A."/>
            <person name="Farkas M."/>
            <person name="Kriszt B."/>
            <person name="Maroti G."/>
            <person name="Horvath B."/>
        </authorList>
    </citation>
    <scope>NUCLEOTIDE SEQUENCE [LARGE SCALE GENOMIC DNA]</scope>
    <source>
        <strain evidence="2 3">Buc</strain>
    </source>
</reference>
<keyword evidence="3" id="KW-1185">Reference proteome</keyword>
<evidence type="ECO:0000313" key="3">
    <source>
        <dbReference type="Proteomes" id="UP000389128"/>
    </source>
</evidence>
<dbReference type="OrthoDB" id="3173404at2"/>
<gene>
    <name evidence="2" type="ORF">ETQ85_22245</name>
</gene>
<feature type="domain" description="RsaL-like HTH" evidence="1">
    <location>
        <begin position="16"/>
        <end position="59"/>
    </location>
</feature>
<dbReference type="InterPro" id="IPR010982">
    <property type="entry name" value="Lambda_DNA-bd_dom_sf"/>
</dbReference>
<dbReference type="RefSeq" id="WP_148581255.1">
    <property type="nucleotide sequence ID" value="NZ_SDKK01000030.1"/>
</dbReference>
<dbReference type="CDD" id="cd00093">
    <property type="entry name" value="HTH_XRE"/>
    <property type="match status" value="1"/>
</dbReference>
<dbReference type="Proteomes" id="UP000389128">
    <property type="component" value="Unassembled WGS sequence"/>
</dbReference>
<dbReference type="GO" id="GO:0003677">
    <property type="term" value="F:DNA binding"/>
    <property type="evidence" value="ECO:0007669"/>
    <property type="project" value="InterPro"/>
</dbReference>
<dbReference type="InterPro" id="IPR055172">
    <property type="entry name" value="HTH_RsaL-like"/>
</dbReference>
<sequence>MPTPLLLCITGRQAYDLRRHLFLTQAEFWSKIGITQSGGSRYERGREMAPQLQYLLHLAYGSDEEASELLRWLRQPAESR</sequence>
<evidence type="ECO:0000313" key="2">
    <source>
        <dbReference type="EMBL" id="TYC52712.1"/>
    </source>
</evidence>
<protein>
    <submittedName>
        <fullName evidence="2">XRE family transcriptional regulator</fullName>
    </submittedName>
</protein>
<evidence type="ECO:0000259" key="1">
    <source>
        <dbReference type="Pfam" id="PF22495"/>
    </source>
</evidence>
<dbReference type="Pfam" id="PF22495">
    <property type="entry name" value="HTH_92"/>
    <property type="match status" value="1"/>
</dbReference>
<dbReference type="EMBL" id="SDKK01000030">
    <property type="protein sequence ID" value="TYC52712.1"/>
    <property type="molecule type" value="Genomic_DNA"/>
</dbReference>
<organism evidence="2 3">
    <name type="scientific">Zoogloea oleivorans</name>
    <dbReference type="NCBI Taxonomy" id="1552750"/>
    <lineage>
        <taxon>Bacteria</taxon>
        <taxon>Pseudomonadati</taxon>
        <taxon>Pseudomonadota</taxon>
        <taxon>Betaproteobacteria</taxon>
        <taxon>Rhodocyclales</taxon>
        <taxon>Zoogloeaceae</taxon>
        <taxon>Zoogloea</taxon>
    </lineage>
</organism>
<dbReference type="AlphaFoldDB" id="A0A6C2CGG1"/>
<proteinExistence type="predicted"/>
<comment type="caution">
    <text evidence="2">The sequence shown here is derived from an EMBL/GenBank/DDBJ whole genome shotgun (WGS) entry which is preliminary data.</text>
</comment>
<name>A0A6C2CGG1_9RHOO</name>
<dbReference type="InterPro" id="IPR001387">
    <property type="entry name" value="Cro/C1-type_HTH"/>
</dbReference>
<dbReference type="Gene3D" id="1.10.260.40">
    <property type="entry name" value="lambda repressor-like DNA-binding domains"/>
    <property type="match status" value="1"/>
</dbReference>
<accession>A0A6C2CGG1</accession>
<dbReference type="SUPFAM" id="SSF47413">
    <property type="entry name" value="lambda repressor-like DNA-binding domains"/>
    <property type="match status" value="1"/>
</dbReference>